<protein>
    <submittedName>
        <fullName evidence="1">Uncharacterized protein</fullName>
    </submittedName>
</protein>
<gene>
    <name evidence="1" type="ORF">PIB30_002744</name>
</gene>
<organism evidence="1 2">
    <name type="scientific">Stylosanthes scabra</name>
    <dbReference type="NCBI Taxonomy" id="79078"/>
    <lineage>
        <taxon>Eukaryota</taxon>
        <taxon>Viridiplantae</taxon>
        <taxon>Streptophyta</taxon>
        <taxon>Embryophyta</taxon>
        <taxon>Tracheophyta</taxon>
        <taxon>Spermatophyta</taxon>
        <taxon>Magnoliopsida</taxon>
        <taxon>eudicotyledons</taxon>
        <taxon>Gunneridae</taxon>
        <taxon>Pentapetalae</taxon>
        <taxon>rosids</taxon>
        <taxon>fabids</taxon>
        <taxon>Fabales</taxon>
        <taxon>Fabaceae</taxon>
        <taxon>Papilionoideae</taxon>
        <taxon>50 kb inversion clade</taxon>
        <taxon>dalbergioids sensu lato</taxon>
        <taxon>Dalbergieae</taxon>
        <taxon>Pterocarpus clade</taxon>
        <taxon>Stylosanthes</taxon>
    </lineage>
</organism>
<accession>A0ABU6S2H9</accession>
<name>A0ABU6S2H9_9FABA</name>
<comment type="caution">
    <text evidence="1">The sequence shown here is derived from an EMBL/GenBank/DDBJ whole genome shotgun (WGS) entry which is preliminary data.</text>
</comment>
<keyword evidence="2" id="KW-1185">Reference proteome</keyword>
<dbReference type="EMBL" id="JASCZI010060420">
    <property type="protein sequence ID" value="MED6130627.1"/>
    <property type="molecule type" value="Genomic_DNA"/>
</dbReference>
<reference evidence="1 2" key="1">
    <citation type="journal article" date="2023" name="Plants (Basel)">
        <title>Bridging the Gap: Combining Genomics and Transcriptomics Approaches to Understand Stylosanthes scabra, an Orphan Legume from the Brazilian Caatinga.</title>
        <authorList>
            <person name="Ferreira-Neto J.R.C."/>
            <person name="da Silva M.D."/>
            <person name="Binneck E."/>
            <person name="de Melo N.F."/>
            <person name="da Silva R.H."/>
            <person name="de Melo A.L.T.M."/>
            <person name="Pandolfi V."/>
            <person name="Bustamante F.O."/>
            <person name="Brasileiro-Vidal A.C."/>
            <person name="Benko-Iseppon A.M."/>
        </authorList>
    </citation>
    <scope>NUCLEOTIDE SEQUENCE [LARGE SCALE GENOMIC DNA]</scope>
    <source>
        <tissue evidence="1">Leaves</tissue>
    </source>
</reference>
<sequence>MQIDNPWSTLLYVPPYSPSSLGQFAIVNCWREVRREGIDLLLQRNKTSQNSQHQCLFNVPSRVWNSRCNRTCQDRRLEVYVRGRQWIWAVRVQYPEQLPRTWKNEVFRSSELPNCPESRRAGRLKGYIRRLGEEVALSSSSGRSSFGPSCVDSCPELEVHEILYFRSKEKTSSRSASKSADTWVFTNISSMYISSFLPIRSWHILVTRRW</sequence>
<proteinExistence type="predicted"/>
<dbReference type="Proteomes" id="UP001341840">
    <property type="component" value="Unassembled WGS sequence"/>
</dbReference>
<evidence type="ECO:0000313" key="2">
    <source>
        <dbReference type="Proteomes" id="UP001341840"/>
    </source>
</evidence>
<evidence type="ECO:0000313" key="1">
    <source>
        <dbReference type="EMBL" id="MED6130627.1"/>
    </source>
</evidence>